<evidence type="ECO:0000313" key="3">
    <source>
        <dbReference type="Proteomes" id="UP000281553"/>
    </source>
</evidence>
<name>A0A3P7LHU0_DIBLA</name>
<organism evidence="2 3">
    <name type="scientific">Dibothriocephalus latus</name>
    <name type="common">Fish tapeworm</name>
    <name type="synonym">Diphyllobothrium latum</name>
    <dbReference type="NCBI Taxonomy" id="60516"/>
    <lineage>
        <taxon>Eukaryota</taxon>
        <taxon>Metazoa</taxon>
        <taxon>Spiralia</taxon>
        <taxon>Lophotrochozoa</taxon>
        <taxon>Platyhelminthes</taxon>
        <taxon>Cestoda</taxon>
        <taxon>Eucestoda</taxon>
        <taxon>Diphyllobothriidea</taxon>
        <taxon>Diphyllobothriidae</taxon>
        <taxon>Dibothriocephalus</taxon>
    </lineage>
</organism>
<reference evidence="2 3" key="1">
    <citation type="submission" date="2018-11" db="EMBL/GenBank/DDBJ databases">
        <authorList>
            <consortium name="Pathogen Informatics"/>
        </authorList>
    </citation>
    <scope>NUCLEOTIDE SEQUENCE [LARGE SCALE GENOMIC DNA]</scope>
</reference>
<protein>
    <recommendedName>
        <fullName evidence="1">PHR domain-containing protein</fullName>
    </recommendedName>
</protein>
<dbReference type="Proteomes" id="UP000281553">
    <property type="component" value="Unassembled WGS sequence"/>
</dbReference>
<feature type="domain" description="PHR" evidence="1">
    <location>
        <begin position="21"/>
        <end position="115"/>
    </location>
</feature>
<sequence length="117" mass="12754">MAPHNISFTHLPLLPQIVHPESGVVLGSNDVTYLADGSANTFRVAFKEPIPLNPHVNYLASATIKGQDTYYGTRGLREIVHECTSAGKVTFRFSYAACTNNGTSVEDGQIPEIIFFV</sequence>
<dbReference type="OrthoDB" id="636773at2759"/>
<accession>A0A3P7LHU0</accession>
<dbReference type="GO" id="GO:0022008">
    <property type="term" value="P:neurogenesis"/>
    <property type="evidence" value="ECO:0007669"/>
    <property type="project" value="TreeGrafter"/>
</dbReference>
<evidence type="ECO:0000313" key="2">
    <source>
        <dbReference type="EMBL" id="VDN10253.1"/>
    </source>
</evidence>
<dbReference type="InterPro" id="IPR012983">
    <property type="entry name" value="PHR"/>
</dbReference>
<dbReference type="InterPro" id="IPR038648">
    <property type="entry name" value="PHR_sf"/>
</dbReference>
<dbReference type="AlphaFoldDB" id="A0A3P7LHU0"/>
<dbReference type="EMBL" id="UYRU01048756">
    <property type="protein sequence ID" value="VDN10253.1"/>
    <property type="molecule type" value="Genomic_DNA"/>
</dbReference>
<dbReference type="Pfam" id="PF08005">
    <property type="entry name" value="PHR"/>
    <property type="match status" value="1"/>
</dbReference>
<dbReference type="Gene3D" id="2.60.120.820">
    <property type="entry name" value="PHR domain"/>
    <property type="match status" value="1"/>
</dbReference>
<gene>
    <name evidence="2" type="ORF">DILT_LOCUS6084</name>
</gene>
<keyword evidence="3" id="KW-1185">Reference proteome</keyword>
<evidence type="ECO:0000259" key="1">
    <source>
        <dbReference type="Pfam" id="PF08005"/>
    </source>
</evidence>
<proteinExistence type="predicted"/>
<dbReference type="PANTHER" id="PTHR45774">
    <property type="entry name" value="BTB/POZ DOMAIN-CONTAINING"/>
    <property type="match status" value="1"/>
</dbReference>
<dbReference type="GO" id="GO:0000932">
    <property type="term" value="C:P-body"/>
    <property type="evidence" value="ECO:0007669"/>
    <property type="project" value="TreeGrafter"/>
</dbReference>
<dbReference type="PANTHER" id="PTHR45774:SF3">
    <property type="entry name" value="BTB (POZ) DOMAIN-CONTAINING 2B-RELATED"/>
    <property type="match status" value="1"/>
</dbReference>
<dbReference type="GO" id="GO:0005829">
    <property type="term" value="C:cytosol"/>
    <property type="evidence" value="ECO:0007669"/>
    <property type="project" value="TreeGrafter"/>
</dbReference>